<feature type="compositionally biased region" description="Basic and acidic residues" evidence="1">
    <location>
        <begin position="388"/>
        <end position="397"/>
    </location>
</feature>
<keyword evidence="3" id="KW-1185">Reference proteome</keyword>
<dbReference type="Proteomes" id="UP000694044">
    <property type="component" value="Unassembled WGS sequence"/>
</dbReference>
<name>A0A8T1WI87_9STRA</name>
<feature type="region of interest" description="Disordered" evidence="1">
    <location>
        <begin position="133"/>
        <end position="179"/>
    </location>
</feature>
<feature type="region of interest" description="Disordered" evidence="1">
    <location>
        <begin position="380"/>
        <end position="399"/>
    </location>
</feature>
<dbReference type="OrthoDB" id="128705at2759"/>
<evidence type="ECO:0000313" key="3">
    <source>
        <dbReference type="Proteomes" id="UP000694044"/>
    </source>
</evidence>
<dbReference type="PANTHER" id="PTHR31827">
    <property type="entry name" value="EMB|CAB89363.1"/>
    <property type="match status" value="1"/>
</dbReference>
<comment type="caution">
    <text evidence="2">The sequence shown here is derived from an EMBL/GenBank/DDBJ whole genome shotgun (WGS) entry which is preliminary data.</text>
</comment>
<gene>
    <name evidence="2" type="ORF">PHYPSEUDO_004914</name>
</gene>
<feature type="region of interest" description="Disordered" evidence="1">
    <location>
        <begin position="61"/>
        <end position="87"/>
    </location>
</feature>
<proteinExistence type="predicted"/>
<reference evidence="2" key="1">
    <citation type="submission" date="2021-02" db="EMBL/GenBank/DDBJ databases">
        <authorList>
            <person name="Palmer J.M."/>
        </authorList>
    </citation>
    <scope>NUCLEOTIDE SEQUENCE</scope>
    <source>
        <strain evidence="2">SCRP734</strain>
    </source>
</reference>
<evidence type="ECO:0000313" key="2">
    <source>
        <dbReference type="EMBL" id="KAG7391379.1"/>
    </source>
</evidence>
<protein>
    <recommendedName>
        <fullName evidence="4">WRKY transcription factor 19</fullName>
    </recommendedName>
</protein>
<dbReference type="AlphaFoldDB" id="A0A8T1WI87"/>
<evidence type="ECO:0008006" key="4">
    <source>
        <dbReference type="Google" id="ProtNLM"/>
    </source>
</evidence>
<sequence>MVDVKSVGSNLTPAQRDETMADLAFFLDEFGSTHAVRIKLREQESDVRRLRKRVRRLLGNVNDANAPREEEEKDTNDDVNATESTEEGVDDIMTDLHFFLQTFGSTRAVRAKLKHQREEIVGLECTAQWFQERQRTSSSSDARQDEAGTEADGDIVDHGSAGGVAAEASQAEPSKHKDQLMNEAVSMADKDFVSSGAVNAYLQALKTVNEVCTQLKRSNASTWSISDNSNSSDQAEMLAEDSIKHFEQTKETRSTHSGVESVDKLKHSCSQPGCSKRVQVKGLCHHHGGYYICVGKGCNRRAITKNLCRHHGGGTKCRYPECGKLVVSSGKGFCAVHAREKGITLHHACKMERCNKLQVKQGYCNMHSFQKFVGRVDSNNGISVHDQQPSDRSESNWKPHHRTCRAAGCMRWVMRNGDPNEYCFKHGDDPAPKSSTPGNMSATVSPFVHLAGADKQMQTVVVFEDSGAVCRKRALCKQTGCENLGKNYGAKKGFCFRHGGGFTCIVEGCAKSQQRNRLCAAHGGYYECKAEGCKKDAYPRGYCYTHSHKPATSDG</sequence>
<dbReference type="PANTHER" id="PTHR31827:SF1">
    <property type="entry name" value="EMB|CAB89363.1"/>
    <property type="match status" value="1"/>
</dbReference>
<evidence type="ECO:0000256" key="1">
    <source>
        <dbReference type="SAM" id="MobiDB-lite"/>
    </source>
</evidence>
<dbReference type="EMBL" id="JAGDFM010000021">
    <property type="protein sequence ID" value="KAG7391379.1"/>
    <property type="molecule type" value="Genomic_DNA"/>
</dbReference>
<accession>A0A8T1WI87</accession>
<organism evidence="2 3">
    <name type="scientific">Phytophthora pseudosyringae</name>
    <dbReference type="NCBI Taxonomy" id="221518"/>
    <lineage>
        <taxon>Eukaryota</taxon>
        <taxon>Sar</taxon>
        <taxon>Stramenopiles</taxon>
        <taxon>Oomycota</taxon>
        <taxon>Peronosporomycetes</taxon>
        <taxon>Peronosporales</taxon>
        <taxon>Peronosporaceae</taxon>
        <taxon>Phytophthora</taxon>
    </lineage>
</organism>